<dbReference type="GO" id="GO:0005737">
    <property type="term" value="C:cytoplasm"/>
    <property type="evidence" value="ECO:0007669"/>
    <property type="project" value="InterPro"/>
</dbReference>
<dbReference type="PANTHER" id="PTHR10472">
    <property type="entry name" value="D-TYROSYL-TRNA TYR DEACYLASE"/>
    <property type="match status" value="1"/>
</dbReference>
<proteinExistence type="inferred from homology"/>
<evidence type="ECO:0000256" key="5">
    <source>
        <dbReference type="ARBA" id="ARBA00047676"/>
    </source>
</evidence>
<dbReference type="Pfam" id="PF02580">
    <property type="entry name" value="Tyr_Deacylase"/>
    <property type="match status" value="1"/>
</dbReference>
<comment type="caution">
    <text evidence="7">The sequence shown here is derived from an EMBL/GenBank/DDBJ whole genome shotgun (WGS) entry which is preliminary data.</text>
</comment>
<evidence type="ECO:0000313" key="7">
    <source>
        <dbReference type="EMBL" id="OQS55360.1"/>
    </source>
</evidence>
<dbReference type="EC" id="3.1.1.96" evidence="2"/>
<evidence type="ECO:0000256" key="6">
    <source>
        <dbReference type="ARBA" id="ARBA00048018"/>
    </source>
</evidence>
<gene>
    <name evidence="7" type="primary">DTD1</name>
    <name evidence="7" type="ORF">EHP00_1651</name>
</gene>
<organism evidence="7 8">
    <name type="scientific">Ecytonucleospora hepatopenaei</name>
    <dbReference type="NCBI Taxonomy" id="646526"/>
    <lineage>
        <taxon>Eukaryota</taxon>
        <taxon>Fungi</taxon>
        <taxon>Fungi incertae sedis</taxon>
        <taxon>Microsporidia</taxon>
        <taxon>Enterocytozoonidae</taxon>
        <taxon>Ecytonucleospora</taxon>
    </lineage>
</organism>
<evidence type="ECO:0000313" key="8">
    <source>
        <dbReference type="Proteomes" id="UP000192758"/>
    </source>
</evidence>
<sequence>MLFVVQNVDECIVKDENNTLVDKIQKGYIIYFGLEKEDIEQYKGLDENKINFFAKKSHDFIKENIEERKEIMLLSQFTLMARFKKNKPDFHHASNPEIAKDVFYMLKDLLRANSGIFRTTLQIETKGQNINTRFLKL</sequence>
<comment type="catalytic activity">
    <reaction evidence="6">
        <text>a D-aminoacyl-tRNA + H2O = a tRNA + a D-alpha-amino acid + H(+)</text>
        <dbReference type="Rhea" id="RHEA:13953"/>
        <dbReference type="Rhea" id="RHEA-COMP:10123"/>
        <dbReference type="Rhea" id="RHEA-COMP:10124"/>
        <dbReference type="ChEBI" id="CHEBI:15377"/>
        <dbReference type="ChEBI" id="CHEBI:15378"/>
        <dbReference type="ChEBI" id="CHEBI:59871"/>
        <dbReference type="ChEBI" id="CHEBI:78442"/>
        <dbReference type="ChEBI" id="CHEBI:79333"/>
        <dbReference type="EC" id="3.1.1.96"/>
    </reaction>
</comment>
<dbReference type="VEuPathDB" id="MicrosporidiaDB:EHP00_1651"/>
<dbReference type="GO" id="GO:0051500">
    <property type="term" value="F:D-tyrosyl-tRNA(Tyr) deacylase activity"/>
    <property type="evidence" value="ECO:0007669"/>
    <property type="project" value="TreeGrafter"/>
</dbReference>
<dbReference type="InterPro" id="IPR023509">
    <property type="entry name" value="DTD-like_sf"/>
</dbReference>
<dbReference type="Gene3D" id="3.50.80.10">
    <property type="entry name" value="D-tyrosyl-tRNA(Tyr) deacylase"/>
    <property type="match status" value="1"/>
</dbReference>
<comment type="similarity">
    <text evidence="1">Belongs to the DTD family.</text>
</comment>
<dbReference type="PANTHER" id="PTHR10472:SF5">
    <property type="entry name" value="D-AMINOACYL-TRNA DEACYLASE 1"/>
    <property type="match status" value="1"/>
</dbReference>
<evidence type="ECO:0000256" key="3">
    <source>
        <dbReference type="ARBA" id="ARBA00020007"/>
    </source>
</evidence>
<reference evidence="7 8" key="1">
    <citation type="journal article" date="2017" name="Environ. Microbiol.">
        <title>Decay of the glycolytic pathway and adaptation to intranuclear parasitism within Enterocytozoonidae microsporidia.</title>
        <authorList>
            <person name="Wiredu Boakye D."/>
            <person name="Jaroenlak P."/>
            <person name="Prachumwat A."/>
            <person name="Williams T.A."/>
            <person name="Bateman K.S."/>
            <person name="Itsathitphaisarn O."/>
            <person name="Sritunyalucksana K."/>
            <person name="Paszkiewicz K.H."/>
            <person name="Moore K.A."/>
            <person name="Stentiford G.D."/>
            <person name="Williams B.A."/>
        </authorList>
    </citation>
    <scope>NUCLEOTIDE SEQUENCE [LARGE SCALE GENOMIC DNA]</scope>
    <source>
        <strain evidence="7 8">TH1</strain>
    </source>
</reference>
<evidence type="ECO:0000256" key="1">
    <source>
        <dbReference type="ARBA" id="ARBA00009673"/>
    </source>
</evidence>
<dbReference type="EMBL" id="MNPJ01000010">
    <property type="protein sequence ID" value="OQS55360.1"/>
    <property type="molecule type" value="Genomic_DNA"/>
</dbReference>
<comment type="catalytic activity">
    <reaction evidence="5">
        <text>glycyl-tRNA(Ala) + H2O = tRNA(Ala) + glycine + H(+)</text>
        <dbReference type="Rhea" id="RHEA:53744"/>
        <dbReference type="Rhea" id="RHEA-COMP:9657"/>
        <dbReference type="Rhea" id="RHEA-COMP:13640"/>
        <dbReference type="ChEBI" id="CHEBI:15377"/>
        <dbReference type="ChEBI" id="CHEBI:15378"/>
        <dbReference type="ChEBI" id="CHEBI:57305"/>
        <dbReference type="ChEBI" id="CHEBI:78442"/>
        <dbReference type="ChEBI" id="CHEBI:78522"/>
        <dbReference type="EC" id="3.1.1.96"/>
    </reaction>
</comment>
<evidence type="ECO:0000256" key="4">
    <source>
        <dbReference type="ARBA" id="ARBA00032747"/>
    </source>
</evidence>
<accession>A0A1W0E7Y9</accession>
<dbReference type="OrthoDB" id="275783at2759"/>
<dbReference type="Proteomes" id="UP000192758">
    <property type="component" value="Unassembled WGS sequence"/>
</dbReference>
<dbReference type="InterPro" id="IPR003732">
    <property type="entry name" value="Daa-tRNA_deacyls_DTD"/>
</dbReference>
<keyword evidence="8" id="KW-1185">Reference proteome</keyword>
<dbReference type="AlphaFoldDB" id="A0A1W0E7Y9"/>
<protein>
    <recommendedName>
        <fullName evidence="3">D-aminoacyl-tRNA deacylase</fullName>
        <ecNumber evidence="2">3.1.1.96</ecNumber>
    </recommendedName>
    <alternativeName>
        <fullName evidence="4">Gly-tRNA(Ala) deacylase</fullName>
    </alternativeName>
</protein>
<dbReference type="STRING" id="646526.A0A1W0E7Y9"/>
<evidence type="ECO:0000256" key="2">
    <source>
        <dbReference type="ARBA" id="ARBA00013056"/>
    </source>
</evidence>
<dbReference type="SUPFAM" id="SSF69500">
    <property type="entry name" value="DTD-like"/>
    <property type="match status" value="1"/>
</dbReference>
<name>A0A1W0E7Y9_9MICR</name>